<comment type="similarity">
    <text evidence="1">Belongs to the enoyl-CoA hydratase/isomerase family.</text>
</comment>
<dbReference type="Pfam" id="PF00378">
    <property type="entry name" value="ECH_1"/>
    <property type="match status" value="1"/>
</dbReference>
<dbReference type="InterPro" id="IPR001753">
    <property type="entry name" value="Enoyl-CoA_hydra/iso"/>
</dbReference>
<dbReference type="CDD" id="cd06558">
    <property type="entry name" value="crotonase-like"/>
    <property type="match status" value="1"/>
</dbReference>
<protein>
    <recommendedName>
        <fullName evidence="4">3-hydroxyisobutyryl-CoA hydrolase</fullName>
    </recommendedName>
</protein>
<sequence length="277" mass="30027">MFVPFSKRKLETLELVEEHNGELLWIILNRPTFLNSLSPTLTMELHSLLDELNNTTPESRKVRCIILAGNGRGFCAGLDFVAYSKPRPGPVDSLLGQQNFSNLVLKLRRIPQAVISCNQGPTVGGGLGMTLAADVRIGTPSSRFSVGASRLGLTGGECGISFHLPQIVGRGLASEMILTGCFVDAERASKFGLVNHVVPEDKLRETARNMAFEMLSLSPNGLRLSKMELNNWADGMSLSAAIAAEDVYQMYLSATPESSAVSRKFMEKILGSKAAKI</sequence>
<evidence type="ECO:0000256" key="1">
    <source>
        <dbReference type="ARBA" id="ARBA00005254"/>
    </source>
</evidence>
<keyword evidence="3" id="KW-1185">Reference proteome</keyword>
<dbReference type="STRING" id="1806994.A0A507C5Q4"/>
<evidence type="ECO:0000313" key="3">
    <source>
        <dbReference type="Proteomes" id="UP000319731"/>
    </source>
</evidence>
<accession>A0A507C5Q4</accession>
<dbReference type="OrthoDB" id="2139957at2759"/>
<name>A0A507C5Q4_9FUNG</name>
<reference evidence="2 3" key="1">
    <citation type="journal article" date="2019" name="Sci. Rep.">
        <title>Comparative genomics of chytrid fungi reveal insights into the obligate biotrophic and pathogenic lifestyle of Synchytrium endobioticum.</title>
        <authorList>
            <person name="van de Vossenberg B.T.L.H."/>
            <person name="Warris S."/>
            <person name="Nguyen H.D.T."/>
            <person name="van Gent-Pelzer M.P.E."/>
            <person name="Joly D.L."/>
            <person name="van de Geest H.C."/>
            <person name="Bonants P.J.M."/>
            <person name="Smith D.S."/>
            <person name="Levesque C.A."/>
            <person name="van der Lee T.A.J."/>
        </authorList>
    </citation>
    <scope>NUCLEOTIDE SEQUENCE [LARGE SCALE GENOMIC DNA]</scope>
    <source>
        <strain evidence="2 3">JEL517</strain>
    </source>
</reference>
<dbReference type="SUPFAM" id="SSF52096">
    <property type="entry name" value="ClpP/crotonase"/>
    <property type="match status" value="1"/>
</dbReference>
<proteinExistence type="inferred from homology"/>
<dbReference type="RefSeq" id="XP_031025469.1">
    <property type="nucleotide sequence ID" value="XM_031168502.1"/>
</dbReference>
<dbReference type="InterPro" id="IPR051683">
    <property type="entry name" value="Enoyl-CoA_Hydratase/Isomerase"/>
</dbReference>
<comment type="caution">
    <text evidence="2">The sequence shown here is derived from an EMBL/GenBank/DDBJ whole genome shotgun (WGS) entry which is preliminary data.</text>
</comment>
<dbReference type="PANTHER" id="PTHR42964:SF1">
    <property type="entry name" value="POLYKETIDE BIOSYNTHESIS ENOYL-COA HYDRATASE PKSH-RELATED"/>
    <property type="match status" value="1"/>
</dbReference>
<dbReference type="AlphaFoldDB" id="A0A507C5Q4"/>
<dbReference type="InterPro" id="IPR029045">
    <property type="entry name" value="ClpP/crotonase-like_dom_sf"/>
</dbReference>
<organism evidence="2 3">
    <name type="scientific">Synchytrium microbalum</name>
    <dbReference type="NCBI Taxonomy" id="1806994"/>
    <lineage>
        <taxon>Eukaryota</taxon>
        <taxon>Fungi</taxon>
        <taxon>Fungi incertae sedis</taxon>
        <taxon>Chytridiomycota</taxon>
        <taxon>Chytridiomycota incertae sedis</taxon>
        <taxon>Chytridiomycetes</taxon>
        <taxon>Synchytriales</taxon>
        <taxon>Synchytriaceae</taxon>
        <taxon>Synchytrium</taxon>
    </lineage>
</organism>
<dbReference type="Proteomes" id="UP000319731">
    <property type="component" value="Unassembled WGS sequence"/>
</dbReference>
<evidence type="ECO:0008006" key="4">
    <source>
        <dbReference type="Google" id="ProtNLM"/>
    </source>
</evidence>
<gene>
    <name evidence="2" type="ORF">SmJEL517_g02574</name>
</gene>
<dbReference type="GeneID" id="42003799"/>
<dbReference type="EMBL" id="QEAO01000011">
    <property type="protein sequence ID" value="TPX34831.1"/>
    <property type="molecule type" value="Genomic_DNA"/>
</dbReference>
<evidence type="ECO:0000313" key="2">
    <source>
        <dbReference type="EMBL" id="TPX34831.1"/>
    </source>
</evidence>
<dbReference type="Gene3D" id="3.90.226.10">
    <property type="entry name" value="2-enoyl-CoA Hydratase, Chain A, domain 1"/>
    <property type="match status" value="1"/>
</dbReference>
<dbReference type="PANTHER" id="PTHR42964">
    <property type="entry name" value="ENOYL-COA HYDRATASE"/>
    <property type="match status" value="1"/>
</dbReference>